<evidence type="ECO:0000256" key="11">
    <source>
        <dbReference type="ARBA" id="ARBA00023180"/>
    </source>
</evidence>
<evidence type="ECO:0000313" key="20">
    <source>
        <dbReference type="EMBL" id="CAB3398358.1"/>
    </source>
</evidence>
<sequence>MVKTLHAVQYFAFLVSQISNWTLLYLIVKKSSSRIGSYKNLMLAFSIYSIAYSLLEVMVQPIFHNTKSSSTLMIGDLLNVSQTIGSHLISKFFHCGCSSRHKSALQVSRYSLYDPNPGYRSHFVFRYIAICKSNYLHHISGFNLYKIFLPPLILFITWFSVIYISFWPSEIKSAYLYNELMEHYNVDSYQIGHICELYFYYTKEGELVISWMDYFGGIFAILIISICVIVILICGFKTYSKMQSYTEKSKKTKDLNNQLFRALILQTIVPAIMMFAPVGAVISLPMSGVNVGKNANLATLTIGFYPALDAIIVICVIKDYRQTILGGNKARVSTTIPSSNSNM</sequence>
<dbReference type="PANTHER" id="PTHR22943:SF242">
    <property type="entry name" value="SEVEN TM RECEPTOR"/>
    <property type="match status" value="1"/>
</dbReference>
<name>A0A8S1EDG1_9PELO</name>
<feature type="transmembrane region" description="Helical" evidence="19">
    <location>
        <begin position="297"/>
        <end position="317"/>
    </location>
</feature>
<dbReference type="Pfam" id="PF10326">
    <property type="entry name" value="7TM_GPCR_Str"/>
    <property type="match status" value="2"/>
</dbReference>
<keyword evidence="2" id="KW-1003">Cell membrane</keyword>
<dbReference type="GO" id="GO:0038022">
    <property type="term" value="F:G protein-coupled olfactory receptor activity"/>
    <property type="evidence" value="ECO:0007669"/>
    <property type="project" value="TreeGrafter"/>
</dbReference>
<dbReference type="EMBL" id="CADEPM010000001">
    <property type="protein sequence ID" value="CAB3398358.1"/>
    <property type="molecule type" value="Genomic_DNA"/>
</dbReference>
<dbReference type="AlphaFoldDB" id="A0A8S1EDG1"/>
<keyword evidence="4" id="KW-0716">Sensory transduction</keyword>
<keyword evidence="5 19" id="KW-0812">Transmembrane</keyword>
<keyword evidence="11" id="KW-0325">Glycoprotein</keyword>
<gene>
    <name evidence="20" type="ORF">CBOVIS_LOCUS1639</name>
</gene>
<comment type="subcellular location">
    <subcellularLocation>
        <location evidence="1">Cell projection</location>
        <location evidence="1">Cilium membrane</location>
        <topology evidence="1">Multi-pass membrane protein</topology>
    </subcellularLocation>
</comment>
<dbReference type="GO" id="GO:0006935">
    <property type="term" value="P:chemotaxis"/>
    <property type="evidence" value="ECO:0007669"/>
    <property type="project" value="UniProtKB-KW"/>
</dbReference>
<evidence type="ECO:0000256" key="19">
    <source>
        <dbReference type="SAM" id="Phobius"/>
    </source>
</evidence>
<keyword evidence="9 19" id="KW-0472">Membrane</keyword>
<evidence type="ECO:0000313" key="21">
    <source>
        <dbReference type="Proteomes" id="UP000494206"/>
    </source>
</evidence>
<accession>A0A8S1EDG1</accession>
<evidence type="ECO:0000256" key="15">
    <source>
        <dbReference type="ARBA" id="ARBA00064300"/>
    </source>
</evidence>
<dbReference type="FunFam" id="1.20.1070.10:FF:000128">
    <property type="entry name" value="Seven TM Receptor"/>
    <property type="match status" value="1"/>
</dbReference>
<evidence type="ECO:0000256" key="6">
    <source>
        <dbReference type="ARBA" id="ARBA00022725"/>
    </source>
</evidence>
<evidence type="ECO:0000256" key="8">
    <source>
        <dbReference type="ARBA" id="ARBA00023069"/>
    </source>
</evidence>
<dbReference type="OrthoDB" id="5841089at2759"/>
<evidence type="ECO:0000256" key="4">
    <source>
        <dbReference type="ARBA" id="ARBA00022606"/>
    </source>
</evidence>
<keyword evidence="7 19" id="KW-1133">Transmembrane helix</keyword>
<evidence type="ECO:0000256" key="14">
    <source>
        <dbReference type="ARBA" id="ARBA00061678"/>
    </source>
</evidence>
<evidence type="ECO:0000256" key="17">
    <source>
        <dbReference type="ARBA" id="ARBA00078653"/>
    </source>
</evidence>
<evidence type="ECO:0000256" key="2">
    <source>
        <dbReference type="ARBA" id="ARBA00022475"/>
    </source>
</evidence>
<evidence type="ECO:0000256" key="3">
    <source>
        <dbReference type="ARBA" id="ARBA00022500"/>
    </source>
</evidence>
<dbReference type="Proteomes" id="UP000494206">
    <property type="component" value="Unassembled WGS sequence"/>
</dbReference>
<keyword evidence="8" id="KW-0969">Cilium</keyword>
<keyword evidence="10" id="KW-0675">Receptor</keyword>
<comment type="caution">
    <text evidence="20">The sequence shown here is derived from an EMBL/GenBank/DDBJ whole genome shotgun (WGS) entry which is preliminary data.</text>
</comment>
<feature type="transmembrane region" description="Helical" evidence="19">
    <location>
        <begin position="259"/>
        <end position="285"/>
    </location>
</feature>
<protein>
    <recommendedName>
        <fullName evidence="16">Serpentine receptor class r-10</fullName>
    </recommendedName>
    <alternativeName>
        <fullName evidence="17">Odorant response abnormal protein 10</fullName>
    </alternativeName>
    <alternativeName>
        <fullName evidence="18">Olfactory receptor 10</fullName>
    </alternativeName>
</protein>
<comment type="similarity">
    <text evidence="14">Belongs to the nematode receptor-like protein str family.</text>
</comment>
<keyword evidence="12" id="KW-0966">Cell projection</keyword>
<feature type="transmembrane region" description="Helical" evidence="19">
    <location>
        <begin position="7"/>
        <end position="28"/>
    </location>
</feature>
<evidence type="ECO:0000256" key="10">
    <source>
        <dbReference type="ARBA" id="ARBA00023170"/>
    </source>
</evidence>
<evidence type="ECO:0000256" key="9">
    <source>
        <dbReference type="ARBA" id="ARBA00023136"/>
    </source>
</evidence>
<feature type="transmembrane region" description="Helical" evidence="19">
    <location>
        <begin position="40"/>
        <end position="59"/>
    </location>
</feature>
<evidence type="ECO:0000256" key="16">
    <source>
        <dbReference type="ARBA" id="ARBA00067967"/>
    </source>
</evidence>
<keyword evidence="21" id="KW-1185">Reference proteome</keyword>
<evidence type="ECO:0000256" key="5">
    <source>
        <dbReference type="ARBA" id="ARBA00022692"/>
    </source>
</evidence>
<dbReference type="SUPFAM" id="SSF81321">
    <property type="entry name" value="Family A G protein-coupled receptor-like"/>
    <property type="match status" value="1"/>
</dbReference>
<evidence type="ECO:0000256" key="18">
    <source>
        <dbReference type="ARBA" id="ARBA00082489"/>
    </source>
</evidence>
<comment type="function">
    <text evidence="13">An odorant receptor which affects chemotaxis to the volatile odorant diacetyl. Specifies AWA neuronal cell fate via the odr-7 pathway.</text>
</comment>
<dbReference type="PANTHER" id="PTHR22943">
    <property type="entry name" value="7-TRANSMEMBRANE DOMAIN RECEPTOR C.ELEGANS"/>
    <property type="match status" value="1"/>
</dbReference>
<dbReference type="InterPro" id="IPR019428">
    <property type="entry name" value="7TM_GPCR_serpentine_rcpt_Str"/>
</dbReference>
<evidence type="ECO:0000256" key="13">
    <source>
        <dbReference type="ARBA" id="ARBA00054965"/>
    </source>
</evidence>
<proteinExistence type="inferred from homology"/>
<evidence type="ECO:0000256" key="7">
    <source>
        <dbReference type="ARBA" id="ARBA00022989"/>
    </source>
</evidence>
<keyword evidence="6" id="KW-0552">Olfaction</keyword>
<evidence type="ECO:0000256" key="12">
    <source>
        <dbReference type="ARBA" id="ARBA00023273"/>
    </source>
</evidence>
<keyword evidence="3" id="KW-0145">Chemotaxis</keyword>
<feature type="transmembrane region" description="Helical" evidence="19">
    <location>
        <begin position="214"/>
        <end position="239"/>
    </location>
</feature>
<comment type="subunit">
    <text evidence="15">Interacts with odr-4.</text>
</comment>
<evidence type="ECO:0000256" key="1">
    <source>
        <dbReference type="ARBA" id="ARBA00004272"/>
    </source>
</evidence>
<reference evidence="20 21" key="1">
    <citation type="submission" date="2020-04" db="EMBL/GenBank/DDBJ databases">
        <authorList>
            <person name="Laetsch R D."/>
            <person name="Stevens L."/>
            <person name="Kumar S."/>
            <person name="Blaxter L. M."/>
        </authorList>
    </citation>
    <scope>NUCLEOTIDE SEQUENCE [LARGE SCALE GENOMIC DNA]</scope>
</reference>
<organism evidence="20 21">
    <name type="scientific">Caenorhabditis bovis</name>
    <dbReference type="NCBI Taxonomy" id="2654633"/>
    <lineage>
        <taxon>Eukaryota</taxon>
        <taxon>Metazoa</taxon>
        <taxon>Ecdysozoa</taxon>
        <taxon>Nematoda</taxon>
        <taxon>Chromadorea</taxon>
        <taxon>Rhabditida</taxon>
        <taxon>Rhabditina</taxon>
        <taxon>Rhabditomorpha</taxon>
        <taxon>Rhabditoidea</taxon>
        <taxon>Rhabditidae</taxon>
        <taxon>Peloderinae</taxon>
        <taxon>Caenorhabditis</taxon>
    </lineage>
</organism>
<dbReference type="GO" id="GO:0042048">
    <property type="term" value="P:olfactory behavior"/>
    <property type="evidence" value="ECO:0007669"/>
    <property type="project" value="TreeGrafter"/>
</dbReference>
<dbReference type="GO" id="GO:0060170">
    <property type="term" value="C:ciliary membrane"/>
    <property type="evidence" value="ECO:0007669"/>
    <property type="project" value="UniProtKB-SubCell"/>
</dbReference>
<feature type="transmembrane region" description="Helical" evidence="19">
    <location>
        <begin position="147"/>
        <end position="167"/>
    </location>
</feature>